<dbReference type="InterPro" id="IPR001841">
    <property type="entry name" value="Znf_RING"/>
</dbReference>
<dbReference type="InterPro" id="IPR044066">
    <property type="entry name" value="TRIAD_supradom"/>
</dbReference>
<dbReference type="Pfam" id="PF00271">
    <property type="entry name" value="Helicase_C"/>
    <property type="match status" value="1"/>
</dbReference>
<dbReference type="CDD" id="cd20335">
    <property type="entry name" value="BRcat_RBR"/>
    <property type="match status" value="1"/>
</dbReference>
<dbReference type="InterPro" id="IPR011545">
    <property type="entry name" value="DEAD/DEAH_box_helicase_dom"/>
</dbReference>
<dbReference type="InterPro" id="IPR011709">
    <property type="entry name" value="DEAD-box_helicase_OB_fold"/>
</dbReference>
<dbReference type="InterPro" id="IPR056247">
    <property type="entry name" value="KH_DEAH11/12_2nd"/>
</dbReference>
<keyword evidence="8" id="KW-0833">Ubl conjugation pathway</keyword>
<feature type="region of interest" description="Disordered" evidence="15">
    <location>
        <begin position="1"/>
        <end position="45"/>
    </location>
</feature>
<keyword evidence="5" id="KW-0677">Repeat</keyword>
<dbReference type="Pfam" id="PF00270">
    <property type="entry name" value="DEAD"/>
    <property type="match status" value="1"/>
</dbReference>
<keyword evidence="9" id="KW-0378">Hydrolase</keyword>
<dbReference type="PROSITE" id="PS00690">
    <property type="entry name" value="DEAH_ATP_HELICASE"/>
    <property type="match status" value="1"/>
</dbReference>
<accession>A0A0K9PYS0</accession>
<keyword evidence="12" id="KW-0067">ATP-binding</keyword>
<dbReference type="Pfam" id="PF24638">
    <property type="entry name" value="KH_DEAH11_1st"/>
    <property type="match status" value="1"/>
</dbReference>
<evidence type="ECO:0000259" key="17">
    <source>
        <dbReference type="PROSITE" id="PS51192"/>
    </source>
</evidence>
<evidence type="ECO:0000256" key="7">
    <source>
        <dbReference type="ARBA" id="ARBA00022771"/>
    </source>
</evidence>
<dbReference type="GO" id="GO:0003724">
    <property type="term" value="F:RNA helicase activity"/>
    <property type="evidence" value="ECO:0007669"/>
    <property type="project" value="UniProtKB-EC"/>
</dbReference>
<dbReference type="InterPro" id="IPR013083">
    <property type="entry name" value="Znf_RING/FYVE/PHD"/>
</dbReference>
<keyword evidence="11" id="KW-0862">Zinc</keyword>
<dbReference type="PANTHER" id="PTHR18934">
    <property type="entry name" value="ATP-DEPENDENT RNA HELICASE"/>
    <property type="match status" value="1"/>
</dbReference>
<dbReference type="GO" id="GO:0016787">
    <property type="term" value="F:hydrolase activity"/>
    <property type="evidence" value="ECO:0007669"/>
    <property type="project" value="UniProtKB-KW"/>
</dbReference>
<keyword evidence="21" id="KW-1185">Reference proteome</keyword>
<dbReference type="PROSITE" id="PS00518">
    <property type="entry name" value="ZF_RING_1"/>
    <property type="match status" value="1"/>
</dbReference>
<dbReference type="SMART" id="SM00490">
    <property type="entry name" value="HELICc"/>
    <property type="match status" value="1"/>
</dbReference>
<dbReference type="InterPro" id="IPR027417">
    <property type="entry name" value="P-loop_NTPase"/>
</dbReference>
<dbReference type="CDD" id="cd17917">
    <property type="entry name" value="DEXHc_RHA-like"/>
    <property type="match status" value="1"/>
</dbReference>
<dbReference type="Gene3D" id="3.40.50.300">
    <property type="entry name" value="P-loop containing nucleotide triphosphate hydrolases"/>
    <property type="match status" value="2"/>
</dbReference>
<dbReference type="Pfam" id="PF07717">
    <property type="entry name" value="OB_NTP_bind"/>
    <property type="match status" value="1"/>
</dbReference>
<dbReference type="CDD" id="cd22585">
    <property type="entry name" value="Rcat_RBR_DEAH12-like"/>
    <property type="match status" value="1"/>
</dbReference>
<evidence type="ECO:0000259" key="18">
    <source>
        <dbReference type="PROSITE" id="PS51194"/>
    </source>
</evidence>
<gene>
    <name evidence="20" type="ORF">ZOSMA_135G00130</name>
</gene>
<evidence type="ECO:0000256" key="12">
    <source>
        <dbReference type="ARBA" id="ARBA00022840"/>
    </source>
</evidence>
<dbReference type="InterPro" id="IPR002867">
    <property type="entry name" value="IBR_dom"/>
</dbReference>
<feature type="domain" description="Helicase C-terminal" evidence="18">
    <location>
        <begin position="480"/>
        <end position="643"/>
    </location>
</feature>
<dbReference type="InterPro" id="IPR056246">
    <property type="entry name" value="KH_DEAH11/12_1st"/>
</dbReference>
<dbReference type="InterPro" id="IPR013087">
    <property type="entry name" value="Znf_C2H2_type"/>
</dbReference>
<dbReference type="Pfam" id="PF01485">
    <property type="entry name" value="IBR"/>
    <property type="match status" value="1"/>
</dbReference>
<dbReference type="Gene3D" id="3.30.40.10">
    <property type="entry name" value="Zinc/RING finger domain, C3HC4 (zinc finger)"/>
    <property type="match status" value="1"/>
</dbReference>
<dbReference type="Pfam" id="PF24637">
    <property type="entry name" value="RRM_DEAH11"/>
    <property type="match status" value="1"/>
</dbReference>
<evidence type="ECO:0000256" key="9">
    <source>
        <dbReference type="ARBA" id="ARBA00022801"/>
    </source>
</evidence>
<dbReference type="InterPro" id="IPR056245">
    <property type="entry name" value="KH_DEAH11/12"/>
</dbReference>
<dbReference type="Pfam" id="PF21010">
    <property type="entry name" value="HA2_C"/>
    <property type="match status" value="1"/>
</dbReference>
<dbReference type="EMBL" id="LFYR01000429">
    <property type="protein sequence ID" value="KMZ74084.1"/>
    <property type="molecule type" value="Genomic_DNA"/>
</dbReference>
<dbReference type="Pfam" id="PF26200">
    <property type="entry name" value="Rcat_RNF216"/>
    <property type="match status" value="1"/>
</dbReference>
<dbReference type="SUPFAM" id="SSF57850">
    <property type="entry name" value="RING/U-box"/>
    <property type="match status" value="3"/>
</dbReference>
<feature type="compositionally biased region" description="Polar residues" evidence="15">
    <location>
        <begin position="8"/>
        <end position="27"/>
    </location>
</feature>
<dbReference type="PROSITE" id="PS51194">
    <property type="entry name" value="HELICASE_CTER"/>
    <property type="match status" value="1"/>
</dbReference>
<comment type="catalytic activity">
    <reaction evidence="13">
        <text>ATP + H2O = ADP + phosphate + H(+)</text>
        <dbReference type="Rhea" id="RHEA:13065"/>
        <dbReference type="ChEBI" id="CHEBI:15377"/>
        <dbReference type="ChEBI" id="CHEBI:15378"/>
        <dbReference type="ChEBI" id="CHEBI:30616"/>
        <dbReference type="ChEBI" id="CHEBI:43474"/>
        <dbReference type="ChEBI" id="CHEBI:456216"/>
        <dbReference type="EC" id="3.6.4.13"/>
    </reaction>
</comment>
<dbReference type="PROSITE" id="PS51873">
    <property type="entry name" value="TRIAD"/>
    <property type="match status" value="1"/>
</dbReference>
<dbReference type="GO" id="GO:0016740">
    <property type="term" value="F:transferase activity"/>
    <property type="evidence" value="ECO:0007669"/>
    <property type="project" value="UniProtKB-KW"/>
</dbReference>
<dbReference type="InterPro" id="IPR014001">
    <property type="entry name" value="Helicase_ATP-bd"/>
</dbReference>
<dbReference type="EC" id="3.6.4.13" evidence="2"/>
<dbReference type="SMART" id="SM00487">
    <property type="entry name" value="DEXDc"/>
    <property type="match status" value="1"/>
</dbReference>
<dbReference type="SMART" id="SM00647">
    <property type="entry name" value="IBR"/>
    <property type="match status" value="2"/>
</dbReference>
<dbReference type="FunFam" id="3.40.50.300:FF:001279">
    <property type="entry name" value="ATP-dependent RNA helicase DEAH12 chloroplastic"/>
    <property type="match status" value="1"/>
</dbReference>
<comment type="caution">
    <text evidence="20">The sequence shown here is derived from an EMBL/GenBank/DDBJ whole genome shotgun (WGS) entry which is preliminary data.</text>
</comment>
<dbReference type="GO" id="GO:0003723">
    <property type="term" value="F:RNA binding"/>
    <property type="evidence" value="ECO:0000318"/>
    <property type="project" value="GO_Central"/>
</dbReference>
<dbReference type="STRING" id="29655.A0A0K9PYS0"/>
<keyword evidence="7 14" id="KW-0863">Zinc-finger</keyword>
<evidence type="ECO:0000259" key="16">
    <source>
        <dbReference type="PROSITE" id="PS50089"/>
    </source>
</evidence>
<evidence type="ECO:0000256" key="13">
    <source>
        <dbReference type="ARBA" id="ARBA00047984"/>
    </source>
</evidence>
<dbReference type="Pfam" id="PF24475">
    <property type="entry name" value="RBD_DEAH11"/>
    <property type="match status" value="1"/>
</dbReference>
<evidence type="ECO:0000256" key="14">
    <source>
        <dbReference type="PROSITE-ProRule" id="PRU00175"/>
    </source>
</evidence>
<dbReference type="PANTHER" id="PTHR18934:SF81">
    <property type="entry name" value="ATP-DEPENDENT RNA HELICASE DEAH11, CHLOROPLASTIC-RELATED"/>
    <property type="match status" value="1"/>
</dbReference>
<evidence type="ECO:0000313" key="20">
    <source>
        <dbReference type="EMBL" id="KMZ74084.1"/>
    </source>
</evidence>
<dbReference type="InterPro" id="IPR001650">
    <property type="entry name" value="Helicase_C-like"/>
</dbReference>
<evidence type="ECO:0000256" key="10">
    <source>
        <dbReference type="ARBA" id="ARBA00022806"/>
    </source>
</evidence>
<dbReference type="PROSITE" id="PS00028">
    <property type="entry name" value="ZINC_FINGER_C2H2_1"/>
    <property type="match status" value="1"/>
</dbReference>
<dbReference type="Pfam" id="PF24471">
    <property type="entry name" value="KH_DEAH11"/>
    <property type="match status" value="1"/>
</dbReference>
<dbReference type="PROSITE" id="PS51192">
    <property type="entry name" value="HELICASE_ATP_BIND_1"/>
    <property type="match status" value="1"/>
</dbReference>
<evidence type="ECO:0000259" key="19">
    <source>
        <dbReference type="PROSITE" id="PS51873"/>
    </source>
</evidence>
<keyword evidence="3" id="KW-0808">Transferase</keyword>
<dbReference type="GO" id="GO:0005524">
    <property type="term" value="F:ATP binding"/>
    <property type="evidence" value="ECO:0007669"/>
    <property type="project" value="UniProtKB-KW"/>
</dbReference>
<dbReference type="FunFam" id="1.20.120.1080:FF:000033">
    <property type="entry name" value="RBR-type E3 ubiquitin transferase"/>
    <property type="match status" value="1"/>
</dbReference>
<keyword evidence="4" id="KW-0479">Metal-binding</keyword>
<evidence type="ECO:0000256" key="11">
    <source>
        <dbReference type="ARBA" id="ARBA00022833"/>
    </source>
</evidence>
<feature type="domain" description="Helicase ATP-binding" evidence="17">
    <location>
        <begin position="276"/>
        <end position="440"/>
    </location>
</feature>
<dbReference type="PROSITE" id="PS50089">
    <property type="entry name" value="ZF_RING_2"/>
    <property type="match status" value="1"/>
</dbReference>
<dbReference type="SUPFAM" id="SSF52540">
    <property type="entry name" value="P-loop containing nucleoside triphosphate hydrolases"/>
    <property type="match status" value="1"/>
</dbReference>
<comment type="similarity">
    <text evidence="1">Belongs to the DEAD box helicase family. DEAH subfamily.</text>
</comment>
<dbReference type="InterPro" id="IPR056248">
    <property type="entry name" value="RBD_DEAH11/12"/>
</dbReference>
<keyword evidence="10 20" id="KW-0347">Helicase</keyword>
<dbReference type="OMA" id="VEICNKC"/>
<evidence type="ECO:0000256" key="1">
    <source>
        <dbReference type="ARBA" id="ARBA00008792"/>
    </source>
</evidence>
<dbReference type="OrthoDB" id="10009520at2759"/>
<dbReference type="InterPro" id="IPR002464">
    <property type="entry name" value="DNA/RNA_helicase_DEAH_CS"/>
</dbReference>
<evidence type="ECO:0000256" key="6">
    <source>
        <dbReference type="ARBA" id="ARBA00022741"/>
    </source>
</evidence>
<sequence>MMNPNRFYMSQHQQPSSSMYSTSQQRQYFGENHRPQPPSSRPNGPLFAVALEFQDKKVPTLRDLEKLIVTCPVKPEQMIVKPGETKGLILYNEWHTTLDAFIYFWRRRLFGTSSSMYSRPVPQILFNCTIPSPPSNKEEKESRMRNLFKEYAQRILCGSSVKNIEKRINELFNKIEETAKSLKNPNSIMFFFELESKHKALVLEKKLLTDLLTEFKTEIGILVQIFERKSFLGHSSLRFFHLENSLNWMKLQMMMERECRRLENGLPMYVSRKKILSTLYSNQVTILIGETGSGKSTQLVQYIADSQLAGDGCVVCTQPRKIASISLAQRVKEETYGCYEENSVSSYSTYSSSQKFNSKIIFMTDYCLLQHSVDDEIFNTISCIVVDEAHERSLNTDLLLALIRRKILQRKDLRLIIMSATADAEKISEYFFGCQTIHVTGRNFPVEIKYIPDISSEVPWINHTKHIPMNAASYVSDVVKMVSVIHKTKENGAILAFFTSQAEVEWACDNFHNPEAMVLPLYGKLSHADQRRIFQNYAGKRKIIFSTNIAETSLTIPGVKFVVDSGMVKESRFEPSNGMNVLRVCRVSKSSAQQRAGRAGRNEAGKCYRLYSESDFELMISYQEPEILKVHMGISVLKILSLGIKNLNDFELIDTPGLKSIDVAIQNLVRLGAISCKAGVLELTVTGRRMVKLGIEPRLGKIILECQRHNLIKEGIVLAAVMANSSSIFCRVGSNEDKLKADCLRIPFCHPDGDLFTLLSVYKEWDREENNRNQWCWQNSVNAKSLRRCKETVKDIECCLRHELNIIVPSFWKWSPDEHNLSKLLKNAILSSLAENVAIYSGFDRLGYKILQTGEHVKPHPSSSLHIYAQKPSWVVFGDILSTTSEYLVCVTAITRDDLPRLQPPPSYDISKMEDQIMQTTIIDGIGTHLLKRLCGKGNQNLLLIVSRVRDLCKDDRADITINFDKGEIYLYTSSKDADISSSLINDAVNDEMKWLQNECAEKYLFRGSSRSNAFPSVALLGAGAEIKYLELEKKFLTVEITHPHTEKIDDKELLLLIDQTVSRVSGFCKHTCIGLNDTCSNIWGKITFLSPEASEEAVRKLNGIEFYGALLGVSPATSFDGDNKLFPFQAVRVKLSWPRRCSKGIAFIRCILEDIDLIFEDLYNNLLIGGVCVTCEISTKAGGDCIVVKGFDKDISEQEISKSVRKATNRNIIGLWLVRGNAVDNLSLHAYEEAILREITPFMFSRQKPSVNCRVEVFNPNPKDIMMKAVITFDGSYHFEAAKALDHLQGRVLSGFENWQMIECHHLFQSSVYCPRYIYLVIKNDLERVLEKLGSIKGGYYKKEILENGSHRIKLFANATRTMVYMRKPLDVLVKGNIVSHCSLTFTVRDMLLSRDGFLLIKSVERETGTCIIYDRHSKLLKVFGSQTNVNLSEKKLVQSLLTLHESKQLDIHLRGRHLPPNLMKEIVIRFGPDLNALKERVDGVDLVLNTRDHRICIKGTKEMKQKVDEIVSDVVKYLVNGECQQPLEKPSEETSCGICLCELEEPYKLEACKHRFCHSCLLEQCESAIRSHDGFPLCCAHEGCKTPIFIVDLRTLLPANKFEELFRASLSFFVTSNSGNYRFCPSPDCPMVYKVTTEPDILESVPFLCEACLVETCSKCHLEYHPFITCELYKEYKEEPDLSLIDWMKGKEEHVKKCPSCNFTIEKIDGCNHISCKCGKHICWVCLESFGLSEECYDHLRSIHENVT</sequence>
<dbReference type="GO" id="GO:0004386">
    <property type="term" value="F:helicase activity"/>
    <property type="evidence" value="ECO:0000318"/>
    <property type="project" value="GO_Central"/>
</dbReference>
<dbReference type="Gene3D" id="1.20.120.1080">
    <property type="match status" value="1"/>
</dbReference>
<evidence type="ECO:0000256" key="8">
    <source>
        <dbReference type="ARBA" id="ARBA00022786"/>
    </source>
</evidence>
<evidence type="ECO:0000256" key="2">
    <source>
        <dbReference type="ARBA" id="ARBA00012552"/>
    </source>
</evidence>
<keyword evidence="6" id="KW-0547">Nucleotide-binding</keyword>
<evidence type="ECO:0000256" key="3">
    <source>
        <dbReference type="ARBA" id="ARBA00022679"/>
    </source>
</evidence>
<dbReference type="Proteomes" id="UP000036987">
    <property type="component" value="Unassembled WGS sequence"/>
</dbReference>
<dbReference type="InterPro" id="IPR007502">
    <property type="entry name" value="Helicase-assoc_dom"/>
</dbReference>
<evidence type="ECO:0000313" key="21">
    <source>
        <dbReference type="Proteomes" id="UP000036987"/>
    </source>
</evidence>
<dbReference type="FunFam" id="1.20.120.1750:FF:000020">
    <property type="entry name" value="ATP-dependent RNA helicase DEAH12 chloroplastic"/>
    <property type="match status" value="1"/>
</dbReference>
<feature type="domain" description="RING-type" evidence="16">
    <location>
        <begin position="1538"/>
        <end position="1580"/>
    </location>
</feature>
<name>A0A0K9PYS0_ZOSMR</name>
<proteinExistence type="inferred from homology"/>
<feature type="domain" description="RING-type" evidence="19">
    <location>
        <begin position="1534"/>
        <end position="1745"/>
    </location>
</feature>
<dbReference type="CDD" id="cd18791">
    <property type="entry name" value="SF2_C_RHA"/>
    <property type="match status" value="1"/>
</dbReference>
<dbReference type="FunFam" id="3.40.50.300:FF:002114">
    <property type="entry name" value="ATP-dependent RNA helicase DEAH12 chloroplastic"/>
    <property type="match status" value="1"/>
</dbReference>
<dbReference type="Gene3D" id="1.20.120.1750">
    <property type="match status" value="1"/>
</dbReference>
<dbReference type="GO" id="GO:0008270">
    <property type="term" value="F:zinc ion binding"/>
    <property type="evidence" value="ECO:0007669"/>
    <property type="project" value="UniProtKB-KW"/>
</dbReference>
<evidence type="ECO:0000256" key="5">
    <source>
        <dbReference type="ARBA" id="ARBA00022737"/>
    </source>
</evidence>
<dbReference type="SMART" id="SM00847">
    <property type="entry name" value="HA2"/>
    <property type="match status" value="1"/>
</dbReference>
<dbReference type="Pfam" id="PF24641">
    <property type="entry name" value="KH_DEAH11_2nd"/>
    <property type="match status" value="1"/>
</dbReference>
<dbReference type="InterPro" id="IPR017907">
    <property type="entry name" value="Znf_RING_CS"/>
</dbReference>
<reference evidence="21" key="1">
    <citation type="journal article" date="2016" name="Nature">
        <title>The genome of the seagrass Zostera marina reveals angiosperm adaptation to the sea.</title>
        <authorList>
            <person name="Olsen J.L."/>
            <person name="Rouze P."/>
            <person name="Verhelst B."/>
            <person name="Lin Y.-C."/>
            <person name="Bayer T."/>
            <person name="Collen J."/>
            <person name="Dattolo E."/>
            <person name="De Paoli E."/>
            <person name="Dittami S."/>
            <person name="Maumus F."/>
            <person name="Michel G."/>
            <person name="Kersting A."/>
            <person name="Lauritano C."/>
            <person name="Lohaus R."/>
            <person name="Toepel M."/>
            <person name="Tonon T."/>
            <person name="Vanneste K."/>
            <person name="Amirebrahimi M."/>
            <person name="Brakel J."/>
            <person name="Bostroem C."/>
            <person name="Chovatia M."/>
            <person name="Grimwood J."/>
            <person name="Jenkins J.W."/>
            <person name="Jueterbock A."/>
            <person name="Mraz A."/>
            <person name="Stam W.T."/>
            <person name="Tice H."/>
            <person name="Bornberg-Bauer E."/>
            <person name="Green P.J."/>
            <person name="Pearson G.A."/>
            <person name="Procaccini G."/>
            <person name="Duarte C.M."/>
            <person name="Schmutz J."/>
            <person name="Reusch T.B.H."/>
            <person name="Van de Peer Y."/>
        </authorList>
    </citation>
    <scope>NUCLEOTIDE SEQUENCE [LARGE SCALE GENOMIC DNA]</scope>
    <source>
        <strain evidence="21">cv. Finnish</strain>
    </source>
</reference>
<organism evidence="20 21">
    <name type="scientific">Zostera marina</name>
    <name type="common">Eelgrass</name>
    <dbReference type="NCBI Taxonomy" id="29655"/>
    <lineage>
        <taxon>Eukaryota</taxon>
        <taxon>Viridiplantae</taxon>
        <taxon>Streptophyta</taxon>
        <taxon>Embryophyta</taxon>
        <taxon>Tracheophyta</taxon>
        <taxon>Spermatophyta</taxon>
        <taxon>Magnoliopsida</taxon>
        <taxon>Liliopsida</taxon>
        <taxon>Zosteraceae</taxon>
        <taxon>Zostera</taxon>
    </lineage>
</organism>
<evidence type="ECO:0000256" key="4">
    <source>
        <dbReference type="ARBA" id="ARBA00022723"/>
    </source>
</evidence>
<evidence type="ECO:0000256" key="15">
    <source>
        <dbReference type="SAM" id="MobiDB-lite"/>
    </source>
</evidence>
<protein>
    <recommendedName>
        <fullName evidence="2">RNA helicase</fullName>
        <ecNumber evidence="2">3.6.4.13</ecNumber>
    </recommendedName>
</protein>
<dbReference type="InterPro" id="IPR056244">
    <property type="entry name" value="RRM_DEAH11/12"/>
</dbReference>